<comment type="caution">
    <text evidence="1">The sequence shown here is derived from an EMBL/GenBank/DDBJ whole genome shotgun (WGS) entry which is preliminary data.</text>
</comment>
<sequence length="104" mass="12717">MSKNNFSPEQIEKNRCGQEILEMRFREQQEKLKKKIEEGPLIGKDPFNLEELKKYWSYRYESSSTQDEIADAMKEIERDYYLAGDEFMTMEQYGKYLMRMELYR</sequence>
<dbReference type="RefSeq" id="WP_335736091.1">
    <property type="nucleotide sequence ID" value="NZ_JALAAR010000008.1"/>
</dbReference>
<evidence type="ECO:0000313" key="2">
    <source>
        <dbReference type="Proteomes" id="UP001375382"/>
    </source>
</evidence>
<reference evidence="1 2" key="1">
    <citation type="journal article" date="2023" name="Ecotoxicol. Environ. Saf.">
        <title>Mercury remediation potential of mercury-resistant strain Rheinheimera metallidurans sp. nov. isolated from a municipal waste dumping site.</title>
        <authorList>
            <person name="Yadav V."/>
            <person name="Manjhi A."/>
            <person name="Vadakedath N."/>
        </authorList>
    </citation>
    <scope>NUCLEOTIDE SEQUENCE [LARGE SCALE GENOMIC DNA]</scope>
    <source>
        <strain evidence="1 2">E-49</strain>
    </source>
</reference>
<proteinExistence type="predicted"/>
<dbReference type="Proteomes" id="UP001375382">
    <property type="component" value="Unassembled WGS sequence"/>
</dbReference>
<name>A0ABU8C6W9_9GAMM</name>
<keyword evidence="2" id="KW-1185">Reference proteome</keyword>
<protein>
    <submittedName>
        <fullName evidence="1">Uncharacterized protein</fullName>
    </submittedName>
</protein>
<gene>
    <name evidence="1" type="ORF">MN202_10570</name>
</gene>
<evidence type="ECO:0000313" key="1">
    <source>
        <dbReference type="EMBL" id="MEH8017679.1"/>
    </source>
</evidence>
<dbReference type="EMBL" id="JALAAR010000008">
    <property type="protein sequence ID" value="MEH8017679.1"/>
    <property type="molecule type" value="Genomic_DNA"/>
</dbReference>
<organism evidence="1 2">
    <name type="scientific">Rheinheimera muenzenbergensis</name>
    <dbReference type="NCBI Taxonomy" id="1193628"/>
    <lineage>
        <taxon>Bacteria</taxon>
        <taxon>Pseudomonadati</taxon>
        <taxon>Pseudomonadota</taxon>
        <taxon>Gammaproteobacteria</taxon>
        <taxon>Chromatiales</taxon>
        <taxon>Chromatiaceae</taxon>
        <taxon>Rheinheimera</taxon>
    </lineage>
</organism>
<accession>A0ABU8C6W9</accession>